<dbReference type="Gene3D" id="3.40.980.20">
    <property type="entry name" value="Four-carbon acid sugar kinase, nucleotide binding domain"/>
    <property type="match status" value="1"/>
</dbReference>
<evidence type="ECO:0000256" key="1">
    <source>
        <dbReference type="ARBA" id="ARBA00005715"/>
    </source>
</evidence>
<dbReference type="Proteomes" id="UP000078507">
    <property type="component" value="Unassembled WGS sequence"/>
</dbReference>
<evidence type="ECO:0000259" key="8">
    <source>
        <dbReference type="Pfam" id="PF17042"/>
    </source>
</evidence>
<keyword evidence="4" id="KW-0418">Kinase</keyword>
<keyword evidence="2" id="KW-0808">Transferase</keyword>
<dbReference type="Gene3D" id="3.40.50.10840">
    <property type="entry name" value="Putative sugar-binding, N-terminal domain"/>
    <property type="match status" value="1"/>
</dbReference>
<evidence type="ECO:0000313" key="9">
    <source>
        <dbReference type="EMBL" id="OAP42189.1"/>
    </source>
</evidence>
<dbReference type="Pfam" id="PF17042">
    <property type="entry name" value="NBD_C"/>
    <property type="match status" value="1"/>
</dbReference>
<comment type="similarity">
    <text evidence="1">Belongs to the four-carbon acid sugar kinase family.</text>
</comment>
<dbReference type="OrthoDB" id="9778478at2"/>
<dbReference type="STRING" id="36856.ATB98_07260"/>
<feature type="domain" description="Four-carbon acid sugar kinase nucleotide binding" evidence="8">
    <location>
        <begin position="299"/>
        <end position="374"/>
    </location>
</feature>
<evidence type="ECO:0000256" key="3">
    <source>
        <dbReference type="ARBA" id="ARBA00022741"/>
    </source>
</evidence>
<protein>
    <recommendedName>
        <fullName evidence="11">Serine kinase</fullName>
    </recommendedName>
</protein>
<dbReference type="Pfam" id="PF07005">
    <property type="entry name" value="SBD_N"/>
    <property type="match status" value="1"/>
</dbReference>
<feature type="domain" description="Four-carbon acid sugar kinase N-terminal" evidence="7">
    <location>
        <begin position="11"/>
        <end position="220"/>
    </location>
</feature>
<dbReference type="InterPro" id="IPR042213">
    <property type="entry name" value="NBD_C_sf"/>
</dbReference>
<proteinExistence type="inferred from homology"/>
<dbReference type="GO" id="GO:0016301">
    <property type="term" value="F:kinase activity"/>
    <property type="evidence" value="ECO:0007669"/>
    <property type="project" value="UniProtKB-KW"/>
</dbReference>
<sequence>MAGTIDQIKHIGVVADDLTSAADGAIAFLERGYVPRICRVSSLDTHAGLVSVDTGSRTLCATDAAHVTRQAVTALADRPVLYKTIDSTLRGHIRVEIAAAFQASGRPRLVIAPAFPAAGRTTIDGIQLLRGKPVAQTDYSRDPVHPAHTSRIEDLIEPGLGRIARISARAEDGDIGKAIGDAPVVIVDACDQGTLNRRIAGIEKLGPALWVGSPGMAEALASAVARRTGQNIFTTEATPNRVLVLVGSANPVSHSQCETLAATGASVGMRATDVDEAASVVCIRTPHIRTGDPAKALATLVDEAEIALSRHRYDAIVATGGETMHALLERLHIHGFDLIRELEPGFPLGCARLADGRMMLIAMKAGGFGSAMTLRNAADTIRRIGKEPA</sequence>
<reference evidence="9 10" key="1">
    <citation type="submission" date="2015-11" db="EMBL/GenBank/DDBJ databases">
        <title>Ensifer anhuiense sp. nov., an effective nitrogen fixation bacterium with Glycine soja.</title>
        <authorList>
            <person name="Yan H."/>
            <person name="Chen W."/>
        </authorList>
    </citation>
    <scope>NUCLEOTIDE SEQUENCE [LARGE SCALE GENOMIC DNA]</scope>
    <source>
        <strain evidence="9 10">LMG 7837</strain>
    </source>
</reference>
<evidence type="ECO:0000256" key="6">
    <source>
        <dbReference type="ARBA" id="ARBA00023277"/>
    </source>
</evidence>
<dbReference type="RefSeq" id="WP_066877142.1">
    <property type="nucleotide sequence ID" value="NZ_LNQB01000083.1"/>
</dbReference>
<accession>A0A178Y3Q2</accession>
<dbReference type="EMBL" id="LNQB01000083">
    <property type="protein sequence ID" value="OAP42189.1"/>
    <property type="molecule type" value="Genomic_DNA"/>
</dbReference>
<keyword evidence="3" id="KW-0547">Nucleotide-binding</keyword>
<name>A0A178Y3Q2_SINSA</name>
<evidence type="ECO:0008006" key="11">
    <source>
        <dbReference type="Google" id="ProtNLM"/>
    </source>
</evidence>
<dbReference type="GO" id="GO:0005524">
    <property type="term" value="F:ATP binding"/>
    <property type="evidence" value="ECO:0007669"/>
    <property type="project" value="UniProtKB-KW"/>
</dbReference>
<keyword evidence="10" id="KW-1185">Reference proteome</keyword>
<keyword evidence="5" id="KW-0067">ATP-binding</keyword>
<evidence type="ECO:0000259" key="7">
    <source>
        <dbReference type="Pfam" id="PF07005"/>
    </source>
</evidence>
<keyword evidence="6" id="KW-0119">Carbohydrate metabolism</keyword>
<dbReference type="InterPro" id="IPR037051">
    <property type="entry name" value="4-carb_acid_sugar_kinase_N_sf"/>
</dbReference>
<gene>
    <name evidence="9" type="ORF">ATB98_07260</name>
</gene>
<organism evidence="9 10">
    <name type="scientific">Sinorhizobium saheli</name>
    <dbReference type="NCBI Taxonomy" id="36856"/>
    <lineage>
        <taxon>Bacteria</taxon>
        <taxon>Pseudomonadati</taxon>
        <taxon>Pseudomonadota</taxon>
        <taxon>Alphaproteobacteria</taxon>
        <taxon>Hyphomicrobiales</taxon>
        <taxon>Rhizobiaceae</taxon>
        <taxon>Sinorhizobium/Ensifer group</taxon>
        <taxon>Sinorhizobium</taxon>
    </lineage>
</organism>
<dbReference type="AlphaFoldDB" id="A0A178Y3Q2"/>
<evidence type="ECO:0000313" key="10">
    <source>
        <dbReference type="Proteomes" id="UP000078507"/>
    </source>
</evidence>
<dbReference type="SUPFAM" id="SSF142764">
    <property type="entry name" value="YgbK-like"/>
    <property type="match status" value="1"/>
</dbReference>
<comment type="caution">
    <text evidence="9">The sequence shown here is derived from an EMBL/GenBank/DDBJ whole genome shotgun (WGS) entry which is preliminary data.</text>
</comment>
<evidence type="ECO:0000256" key="2">
    <source>
        <dbReference type="ARBA" id="ARBA00022679"/>
    </source>
</evidence>
<dbReference type="InterPro" id="IPR031475">
    <property type="entry name" value="NBD_C"/>
</dbReference>
<evidence type="ECO:0000256" key="5">
    <source>
        <dbReference type="ARBA" id="ARBA00022840"/>
    </source>
</evidence>
<dbReference type="InterPro" id="IPR010737">
    <property type="entry name" value="4-carb_acid_sugar_kinase_N"/>
</dbReference>
<evidence type="ECO:0000256" key="4">
    <source>
        <dbReference type="ARBA" id="ARBA00022777"/>
    </source>
</evidence>